<evidence type="ECO:0000259" key="1">
    <source>
        <dbReference type="PROSITE" id="PS50943"/>
    </source>
</evidence>
<proteinExistence type="predicted"/>
<dbReference type="SMART" id="SM00530">
    <property type="entry name" value="HTH_XRE"/>
    <property type="match status" value="1"/>
</dbReference>
<dbReference type="SUPFAM" id="SSF47413">
    <property type="entry name" value="lambda repressor-like DNA-binding domains"/>
    <property type="match status" value="1"/>
</dbReference>
<organism evidence="2 3">
    <name type="scientific">Solibaculum intestinale</name>
    <dbReference type="NCBI Taxonomy" id="3133165"/>
    <lineage>
        <taxon>Bacteria</taxon>
        <taxon>Bacillati</taxon>
        <taxon>Bacillota</taxon>
        <taxon>Clostridia</taxon>
        <taxon>Eubacteriales</taxon>
        <taxon>Oscillospiraceae</taxon>
        <taxon>Solibaculum</taxon>
    </lineage>
</organism>
<evidence type="ECO:0000313" key="2">
    <source>
        <dbReference type="EMBL" id="MEQ2441165.1"/>
    </source>
</evidence>
<dbReference type="CDD" id="cd00093">
    <property type="entry name" value="HTH_XRE"/>
    <property type="match status" value="1"/>
</dbReference>
<name>A0ABV1E379_9FIRM</name>
<dbReference type="PROSITE" id="PS50943">
    <property type="entry name" value="HTH_CROC1"/>
    <property type="match status" value="1"/>
</dbReference>
<dbReference type="Pfam" id="PF01381">
    <property type="entry name" value="HTH_3"/>
    <property type="match status" value="1"/>
</dbReference>
<dbReference type="EMBL" id="JBBMFD010000018">
    <property type="protein sequence ID" value="MEQ2441165.1"/>
    <property type="molecule type" value="Genomic_DNA"/>
</dbReference>
<keyword evidence="3" id="KW-1185">Reference proteome</keyword>
<feature type="domain" description="HTH cro/C1-type" evidence="1">
    <location>
        <begin position="12"/>
        <end position="66"/>
    </location>
</feature>
<dbReference type="InterPro" id="IPR010982">
    <property type="entry name" value="Lambda_DNA-bd_dom_sf"/>
</dbReference>
<accession>A0ABV1E379</accession>
<protein>
    <submittedName>
        <fullName evidence="2">Helix-turn-helix transcriptional regulator</fullName>
    </submittedName>
</protein>
<gene>
    <name evidence="2" type="ORF">WMO26_10045</name>
</gene>
<comment type="caution">
    <text evidence="2">The sequence shown here is derived from an EMBL/GenBank/DDBJ whole genome shotgun (WGS) entry which is preliminary data.</text>
</comment>
<dbReference type="Gene3D" id="1.10.260.40">
    <property type="entry name" value="lambda repressor-like DNA-binding domains"/>
    <property type="match status" value="1"/>
</dbReference>
<evidence type="ECO:0000313" key="3">
    <source>
        <dbReference type="Proteomes" id="UP001489509"/>
    </source>
</evidence>
<dbReference type="InterPro" id="IPR001387">
    <property type="entry name" value="Cro/C1-type_HTH"/>
</dbReference>
<reference evidence="2 3" key="1">
    <citation type="submission" date="2024-03" db="EMBL/GenBank/DDBJ databases">
        <title>Human intestinal bacterial collection.</title>
        <authorList>
            <person name="Pauvert C."/>
            <person name="Hitch T.C.A."/>
            <person name="Clavel T."/>
        </authorList>
    </citation>
    <scope>NUCLEOTIDE SEQUENCE [LARGE SCALE GENOMIC DNA]</scope>
    <source>
        <strain evidence="2 3">CLA-JM-H44</strain>
    </source>
</reference>
<dbReference type="Proteomes" id="UP001489509">
    <property type="component" value="Unassembled WGS sequence"/>
</dbReference>
<sequence>MNQFKQFFRKRITELRLEKGVNEVQMSLELGKSRNYIFHISSGQALPSMTQFFNICLYLEITPEQFFDPNFRSPSLLKKSLKLMEKMTNKELENLNVIMESMVGSR</sequence>